<gene>
    <name evidence="1" type="ORF">BEMITA_LOCUS2695</name>
</gene>
<proteinExistence type="predicted"/>
<evidence type="ECO:0000313" key="1">
    <source>
        <dbReference type="EMBL" id="CAH0383232.1"/>
    </source>
</evidence>
<dbReference type="Proteomes" id="UP001152759">
    <property type="component" value="Chromosome 10"/>
</dbReference>
<dbReference type="AlphaFoldDB" id="A0A9P0EXM5"/>
<evidence type="ECO:0000313" key="2">
    <source>
        <dbReference type="Proteomes" id="UP001152759"/>
    </source>
</evidence>
<reference evidence="1" key="1">
    <citation type="submission" date="2021-12" db="EMBL/GenBank/DDBJ databases">
        <authorList>
            <person name="King R."/>
        </authorList>
    </citation>
    <scope>NUCLEOTIDE SEQUENCE</scope>
</reference>
<protein>
    <submittedName>
        <fullName evidence="1">Uncharacterized protein</fullName>
    </submittedName>
</protein>
<organism evidence="1 2">
    <name type="scientific">Bemisia tabaci</name>
    <name type="common">Sweetpotato whitefly</name>
    <name type="synonym">Aleurodes tabaci</name>
    <dbReference type="NCBI Taxonomy" id="7038"/>
    <lineage>
        <taxon>Eukaryota</taxon>
        <taxon>Metazoa</taxon>
        <taxon>Ecdysozoa</taxon>
        <taxon>Arthropoda</taxon>
        <taxon>Hexapoda</taxon>
        <taxon>Insecta</taxon>
        <taxon>Pterygota</taxon>
        <taxon>Neoptera</taxon>
        <taxon>Paraneoptera</taxon>
        <taxon>Hemiptera</taxon>
        <taxon>Sternorrhyncha</taxon>
        <taxon>Aleyrodoidea</taxon>
        <taxon>Aleyrodidae</taxon>
        <taxon>Aleyrodinae</taxon>
        <taxon>Bemisia</taxon>
    </lineage>
</organism>
<sequence>MVPKIAYHTVPATKVPFTRVYLVSGQGSHFVFPDNNVVMSRSDFAKKIYSCEVVNDLGCALKKLFVTDDEKMMNFEFVTPLHVYHIAPFEYNYNETKAPEIAALLEVTMKATEDTKKASSISVIMDH</sequence>
<keyword evidence="2" id="KW-1185">Reference proteome</keyword>
<accession>A0A9P0EXM5</accession>
<name>A0A9P0EXM5_BEMTA</name>
<dbReference type="EMBL" id="OU963871">
    <property type="protein sequence ID" value="CAH0383232.1"/>
    <property type="molecule type" value="Genomic_DNA"/>
</dbReference>